<keyword evidence="1" id="KW-0547">Nucleotide-binding</keyword>
<keyword evidence="2" id="KW-0067">ATP-binding</keyword>
<evidence type="ECO:0000256" key="1">
    <source>
        <dbReference type="ARBA" id="ARBA00022741"/>
    </source>
</evidence>
<accession>A0A3S9YJ37</accession>
<dbReference type="CDD" id="cd06170">
    <property type="entry name" value="LuxR_C_like"/>
    <property type="match status" value="1"/>
</dbReference>
<dbReference type="Gene3D" id="1.10.10.10">
    <property type="entry name" value="Winged helix-like DNA-binding domain superfamily/Winged helix DNA-binding domain"/>
    <property type="match status" value="1"/>
</dbReference>
<dbReference type="SMART" id="SM00421">
    <property type="entry name" value="HTH_LUXR"/>
    <property type="match status" value="1"/>
</dbReference>
<evidence type="ECO:0000259" key="3">
    <source>
        <dbReference type="PROSITE" id="PS50043"/>
    </source>
</evidence>
<dbReference type="PANTHER" id="PTHR16305">
    <property type="entry name" value="TESTICULAR SOLUBLE ADENYLYL CYCLASE"/>
    <property type="match status" value="1"/>
</dbReference>
<dbReference type="SUPFAM" id="SSF46894">
    <property type="entry name" value="C-terminal effector domain of the bipartite response regulators"/>
    <property type="match status" value="1"/>
</dbReference>
<evidence type="ECO:0000313" key="4">
    <source>
        <dbReference type="EMBL" id="AZS75001.1"/>
    </source>
</evidence>
<dbReference type="InterPro" id="IPR027417">
    <property type="entry name" value="P-loop_NTPase"/>
</dbReference>
<dbReference type="InterPro" id="IPR041664">
    <property type="entry name" value="AAA_16"/>
</dbReference>
<protein>
    <recommendedName>
        <fullName evidence="3">HTH luxR-type domain-containing protein</fullName>
    </recommendedName>
</protein>
<organism evidence="4 5">
    <name type="scientific">Streptomyces lydicus</name>
    <dbReference type="NCBI Taxonomy" id="47763"/>
    <lineage>
        <taxon>Bacteria</taxon>
        <taxon>Bacillati</taxon>
        <taxon>Actinomycetota</taxon>
        <taxon>Actinomycetes</taxon>
        <taxon>Kitasatosporales</taxon>
        <taxon>Streptomycetaceae</taxon>
        <taxon>Streptomyces</taxon>
    </lineage>
</organism>
<gene>
    <name evidence="4" type="ORF">DDE74_32395</name>
</gene>
<dbReference type="Proteomes" id="UP000275579">
    <property type="component" value="Chromosome"/>
</dbReference>
<dbReference type="Pfam" id="PF00196">
    <property type="entry name" value="GerE"/>
    <property type="match status" value="1"/>
</dbReference>
<dbReference type="GO" id="GO:0005524">
    <property type="term" value="F:ATP binding"/>
    <property type="evidence" value="ECO:0007669"/>
    <property type="project" value="UniProtKB-KW"/>
</dbReference>
<dbReference type="InterPro" id="IPR016032">
    <property type="entry name" value="Sig_transdc_resp-reg_C-effctor"/>
</dbReference>
<dbReference type="GO" id="GO:0004016">
    <property type="term" value="F:adenylate cyclase activity"/>
    <property type="evidence" value="ECO:0007669"/>
    <property type="project" value="TreeGrafter"/>
</dbReference>
<name>A0A3S9YJ37_9ACTN</name>
<dbReference type="InterPro" id="IPR000792">
    <property type="entry name" value="Tscrpt_reg_LuxR_C"/>
</dbReference>
<dbReference type="SUPFAM" id="SSF52540">
    <property type="entry name" value="P-loop containing nucleoside triphosphate hydrolases"/>
    <property type="match status" value="1"/>
</dbReference>
<feature type="domain" description="HTH luxR-type" evidence="3">
    <location>
        <begin position="853"/>
        <end position="916"/>
    </location>
</feature>
<dbReference type="PROSITE" id="PS50043">
    <property type="entry name" value="HTH_LUXR_2"/>
    <property type="match status" value="1"/>
</dbReference>
<dbReference type="GO" id="GO:0005737">
    <property type="term" value="C:cytoplasm"/>
    <property type="evidence" value="ECO:0007669"/>
    <property type="project" value="TreeGrafter"/>
</dbReference>
<dbReference type="PRINTS" id="PR00038">
    <property type="entry name" value="HTHLUXR"/>
</dbReference>
<dbReference type="PANTHER" id="PTHR16305:SF35">
    <property type="entry name" value="TRANSCRIPTIONAL ACTIVATOR DOMAIN"/>
    <property type="match status" value="1"/>
</dbReference>
<dbReference type="Pfam" id="PF13191">
    <property type="entry name" value="AAA_16"/>
    <property type="match status" value="1"/>
</dbReference>
<reference evidence="4 5" key="1">
    <citation type="submission" date="2018-04" db="EMBL/GenBank/DDBJ databases">
        <title>Complete genome sequences of Streptomyces lydicus strain WYEC and characterization of antagonistic properties of biological control agents.</title>
        <authorList>
            <person name="Mariita R.M."/>
            <person name="Sello J.K."/>
        </authorList>
    </citation>
    <scope>NUCLEOTIDE SEQUENCE [LARGE SCALE GENOMIC DNA]</scope>
    <source>
        <strain evidence="4 5">WYEC 108</strain>
    </source>
</reference>
<sequence>MSETRRLRVVGLYGRNKELGLLETLLARSDRGHIGIMVVSGPRGMGKSRLLSSAARLSARSGLEVVRLNFAGLSGISHRYFLDEVSAGHLEEFTHRWSDWVGFYAPGNRAGPVVVALDDVEWCGSVMASVGIFHHLARRMGRPLVVLLTRPGDSEDSTRANDEEVDRNVDPTVDVVHCRLHPLEEKAVRQLAADVLGMPPGQEVMKMCAHAEGVPGRLLPVLNGLAEAGVTCAPDGTAQPDLKKVLPLEARALAFERLAGLSDGTRRVLDIASVMGKSFTLGALSSALGQTTLSLLPALREAQEAGVLAEDSSYSAFTDLLMWQAVRETVPAPVRTAVLRDVGHQLLVSGDAAPLGAGYLLRAARSGDRRAASSLPEAVARQARTDPVGASTRAAEALRLPHLDEPGHVRLVQVRAEGLARCGQLTEAIQCLNDGLQRPLRLDSANSLRSILTFLHMLSGDTESAAAVARQVLGRPGSAQAPREIALLLDYCSYRWGDVARAESRPEPDPAAKTSPGRSTGFQAFGSFFHWRNGRVAETLGMLDGADGAEPSQLWLDQASRTFATVTRIQYLASLRGFDEAEAELQAVAAGIDAWRGQGWHAVTESLRALLALEQGQLQAADAAATAGLDLGQKHGTGALALLAHAVLAIASLRRMDIQTALRHTEILSDPLQASRSSGATQVALWAVLMVTEAHEGPQAAVHLAERLLSEGVSPYSMLLQAPYSAPWLVRTALTAGLPEFAAKTAVAAESLAEYNPDWPILTVAAEHARGLLEGDTTALRLAVERHQDPWSRAQAQEDLAGMTESREVAVRHLEAAANSYTRSGARRDAARVRHRLRERGVRRRHWNSAARPVAGWRALTETECAIARLVAAGMTNRQAAQQMSLSHHTVNFHLRNIYRKLDISSRVKLAAIVHQ</sequence>
<dbReference type="GO" id="GO:0006355">
    <property type="term" value="P:regulation of DNA-templated transcription"/>
    <property type="evidence" value="ECO:0007669"/>
    <property type="project" value="InterPro"/>
</dbReference>
<dbReference type="EMBL" id="CP029042">
    <property type="protein sequence ID" value="AZS75001.1"/>
    <property type="molecule type" value="Genomic_DNA"/>
</dbReference>
<evidence type="ECO:0000313" key="5">
    <source>
        <dbReference type="Proteomes" id="UP000275579"/>
    </source>
</evidence>
<evidence type="ECO:0000256" key="2">
    <source>
        <dbReference type="ARBA" id="ARBA00022840"/>
    </source>
</evidence>
<dbReference type="InterPro" id="IPR036388">
    <property type="entry name" value="WH-like_DNA-bd_sf"/>
</dbReference>
<proteinExistence type="predicted"/>
<dbReference type="AlphaFoldDB" id="A0A3S9YJ37"/>
<dbReference type="GO" id="GO:0003677">
    <property type="term" value="F:DNA binding"/>
    <property type="evidence" value="ECO:0007669"/>
    <property type="project" value="InterPro"/>
</dbReference>